<organism evidence="1">
    <name type="scientific">Leviviridae sp</name>
    <dbReference type="NCBI Taxonomy" id="2027243"/>
    <lineage>
        <taxon>Viruses</taxon>
        <taxon>Riboviria</taxon>
        <taxon>Orthornavirae</taxon>
        <taxon>Lenarviricota</taxon>
        <taxon>Leviviricetes</taxon>
        <taxon>Norzivirales</taxon>
        <taxon>Fiersviridae</taxon>
    </lineage>
</organism>
<accession>A0A514D141</accession>
<name>A0A514D141_9VIRU</name>
<gene>
    <name evidence="1" type="ORF">H4RhizoLitter20389_000002</name>
</gene>
<proteinExistence type="predicted"/>
<evidence type="ECO:0000313" key="1">
    <source>
        <dbReference type="EMBL" id="QDH87336.1"/>
    </source>
</evidence>
<reference evidence="1" key="1">
    <citation type="submission" date="2019-05" db="EMBL/GenBank/DDBJ databases">
        <title>Metatranscriptomic reconstruction reveals RNA viruses with the potential to shape carbon cycling in soil.</title>
        <authorList>
            <person name="Starr E.P."/>
            <person name="Nuccio E."/>
            <person name="Pett-Ridge J."/>
            <person name="Banfield J.F."/>
            <person name="Firestone M.K."/>
        </authorList>
    </citation>
    <scope>NUCLEOTIDE SEQUENCE</scope>
    <source>
        <strain evidence="1">H4_Rhizo_Litter_20_scaffold_389</strain>
    </source>
</reference>
<protein>
    <submittedName>
        <fullName evidence="1">Uncharacterized protein</fullName>
    </submittedName>
</protein>
<dbReference type="InterPro" id="IPR054457">
    <property type="entry name" value="PhiCb5_coat"/>
</dbReference>
<dbReference type="EMBL" id="MN033296">
    <property type="protein sequence ID" value="QDH87336.1"/>
    <property type="molecule type" value="Genomic_RNA"/>
</dbReference>
<sequence>MERREAPRKEIMLADPQTITVNAVAKSVARINQDNNGAVYRLRSSTDELVLTIKHSDGKIAGGQFGEGHVVKVEYTVFATSTTPQLRLATWLVIQNPDGMDLTLVKNHVLALCAYATSANVDKFLNGES</sequence>
<dbReference type="Gene3D" id="2.40.160.220">
    <property type="match status" value="1"/>
</dbReference>
<dbReference type="Pfam" id="PF22387">
    <property type="entry name" value="PhiCb5_coat"/>
    <property type="match status" value="1"/>
</dbReference>